<protein>
    <recommendedName>
        <fullName evidence="3">monoamine oxidase</fullName>
        <ecNumber evidence="3">1.4.3.4</ecNumber>
    </recommendedName>
</protein>
<evidence type="ECO:0000256" key="1">
    <source>
        <dbReference type="ARBA" id="ARBA00004362"/>
    </source>
</evidence>
<proteinExistence type="inferred from homology"/>
<dbReference type="GeneID" id="113394079"/>
<reference evidence="7" key="2">
    <citation type="submission" date="2025-08" db="UniProtKB">
        <authorList>
            <consortium name="RefSeq"/>
        </authorList>
    </citation>
    <scope>IDENTIFICATION</scope>
    <source>
        <tissue evidence="7">Whole body</tissue>
    </source>
</reference>
<dbReference type="OMA" id="EHFWRRE"/>
<organism evidence="6 7">
    <name type="scientific">Vanessa tameamea</name>
    <name type="common">Kamehameha butterfly</name>
    <dbReference type="NCBI Taxonomy" id="334116"/>
    <lineage>
        <taxon>Eukaryota</taxon>
        <taxon>Metazoa</taxon>
        <taxon>Ecdysozoa</taxon>
        <taxon>Arthropoda</taxon>
        <taxon>Hexapoda</taxon>
        <taxon>Insecta</taxon>
        <taxon>Pterygota</taxon>
        <taxon>Neoptera</taxon>
        <taxon>Endopterygota</taxon>
        <taxon>Lepidoptera</taxon>
        <taxon>Glossata</taxon>
        <taxon>Ditrysia</taxon>
        <taxon>Papilionoidea</taxon>
        <taxon>Nymphalidae</taxon>
        <taxon>Nymphalinae</taxon>
        <taxon>Vanessa</taxon>
    </lineage>
</organism>
<evidence type="ECO:0000313" key="7">
    <source>
        <dbReference type="RefSeq" id="XP_026487063.2"/>
    </source>
</evidence>
<name>A0A8B8HQF0_VANTA</name>
<dbReference type="RefSeq" id="XP_026487063.2">
    <property type="nucleotide sequence ID" value="XM_026631278.2"/>
</dbReference>
<dbReference type="Gene3D" id="3.50.50.60">
    <property type="entry name" value="FAD/NAD(P)-binding domain"/>
    <property type="match status" value="1"/>
</dbReference>
<comment type="subcellular location">
    <subcellularLocation>
        <location evidence="1">Mitochondrion outer membrane</location>
        <topology evidence="1">Single-pass type IV membrane protein</topology>
        <orientation evidence="1">Cytoplasmic side</orientation>
    </subcellularLocation>
</comment>
<evidence type="ECO:0000313" key="6">
    <source>
        <dbReference type="Proteomes" id="UP001652626"/>
    </source>
</evidence>
<dbReference type="Proteomes" id="UP001652626">
    <property type="component" value="Chromosome 2"/>
</dbReference>
<comment type="catalytic activity">
    <reaction evidence="4">
        <text>a secondary aliphatic amine + O2 + H2O = a primary amine + an aldehyde + H2O2</text>
        <dbReference type="Rhea" id="RHEA:26414"/>
        <dbReference type="ChEBI" id="CHEBI:15377"/>
        <dbReference type="ChEBI" id="CHEBI:15379"/>
        <dbReference type="ChEBI" id="CHEBI:16240"/>
        <dbReference type="ChEBI" id="CHEBI:17478"/>
        <dbReference type="ChEBI" id="CHEBI:58855"/>
        <dbReference type="ChEBI" id="CHEBI:65296"/>
        <dbReference type="EC" id="1.4.3.4"/>
    </reaction>
</comment>
<keyword evidence="6" id="KW-1185">Reference proteome</keyword>
<gene>
    <name evidence="7" type="primary">Shps</name>
</gene>
<dbReference type="Gene3D" id="3.90.660.10">
    <property type="match status" value="1"/>
</dbReference>
<dbReference type="PANTHER" id="PTHR43563:SF1">
    <property type="entry name" value="AMINE OXIDASE [FLAVIN-CONTAINING] B"/>
    <property type="match status" value="1"/>
</dbReference>
<dbReference type="SUPFAM" id="SSF54373">
    <property type="entry name" value="FAD-linked reductases, C-terminal domain"/>
    <property type="match status" value="1"/>
</dbReference>
<dbReference type="Gene3D" id="1.10.405.10">
    <property type="entry name" value="Guanine Nucleotide Dissociation Inhibitor, domain 1"/>
    <property type="match status" value="1"/>
</dbReference>
<evidence type="ECO:0000256" key="4">
    <source>
        <dbReference type="ARBA" id="ARBA00048448"/>
    </source>
</evidence>
<dbReference type="InterPro" id="IPR050703">
    <property type="entry name" value="Flavin_MAO"/>
</dbReference>
<reference evidence="6" key="1">
    <citation type="submission" date="2025-05" db="UniProtKB">
        <authorList>
            <consortium name="RefSeq"/>
        </authorList>
    </citation>
    <scope>NUCLEOTIDE SEQUENCE [LARGE SCALE GENOMIC DNA]</scope>
</reference>
<dbReference type="PANTHER" id="PTHR43563">
    <property type="entry name" value="AMINE OXIDASE"/>
    <property type="match status" value="1"/>
</dbReference>
<dbReference type="AlphaFoldDB" id="A0A8B8HQF0"/>
<comment type="similarity">
    <text evidence="2">Belongs to the flavin monoamine oxidase family.</text>
</comment>
<accession>A0A8B8HQF0</accession>
<dbReference type="GO" id="GO:0005741">
    <property type="term" value="C:mitochondrial outer membrane"/>
    <property type="evidence" value="ECO:0007669"/>
    <property type="project" value="UniProtKB-SubCell"/>
</dbReference>
<sequence length="541" mass="61568">MVIKYEIEDDSSHVTADVIILGCSLPGIVTAHKLKKKFGNTMDIVVLDLAGEKPGGSKCNVAFQGEDDEENKETYDEGTAKEVIDNVARHYLNMLAKDFNIPLPDAIIAPEKVRTPLNKLFEYKNGMTAACLRDFHDFDYLNVLEKFELNQYQTLLDENMKGLFQANKFDDASERHRLLYYDQTTMEKHICGALLFPNSRDIMRTTVRLVCGASAKTVSVLFYLHQCYRSSSSRNHLDGNNTKFREKLLGYCRKRLANKLQKSIANITHSAKTIKKISSYADEQVILKTIKGDTKYVCSLLAMALKPDELRNFEFEAQLLTDREIAIIRSMIKGKTKKFLVQYEEHFWRREGYSGDILSIKGPIIWATERPKISSTDSMERYAALIGYLRVKDDDDNLRDGVLSQLVGLFGEEAADPISYKESDISDVYVPCCGDFITLRRLTLRTVPKYLEWGALDIFADGDVASALEAGHVAYLHLMSYLRPQAQTYEDVSTAEWPTIINDNPFQEWLAQLTLTTGVRLMVYTAITYIGIRLVQSYTRK</sequence>
<dbReference type="InterPro" id="IPR036188">
    <property type="entry name" value="FAD/NAD-bd_sf"/>
</dbReference>
<evidence type="ECO:0000259" key="5">
    <source>
        <dbReference type="Pfam" id="PF01593"/>
    </source>
</evidence>
<evidence type="ECO:0000256" key="3">
    <source>
        <dbReference type="ARBA" id="ARBA00012804"/>
    </source>
</evidence>
<dbReference type="Pfam" id="PF01593">
    <property type="entry name" value="Amino_oxidase"/>
    <property type="match status" value="1"/>
</dbReference>
<dbReference type="EC" id="1.4.3.4" evidence="3"/>
<dbReference type="GO" id="GO:0097621">
    <property type="term" value="F:monoamine oxidase activity"/>
    <property type="evidence" value="ECO:0007669"/>
    <property type="project" value="UniProtKB-EC"/>
</dbReference>
<dbReference type="InterPro" id="IPR002937">
    <property type="entry name" value="Amino_oxidase"/>
</dbReference>
<dbReference type="OrthoDB" id="7777654at2759"/>
<evidence type="ECO:0000256" key="2">
    <source>
        <dbReference type="ARBA" id="ARBA00005995"/>
    </source>
</evidence>
<feature type="domain" description="Amine oxidase" evidence="5">
    <location>
        <begin position="272"/>
        <end position="424"/>
    </location>
</feature>